<feature type="compositionally biased region" description="Basic and acidic residues" evidence="1">
    <location>
        <begin position="12"/>
        <end position="29"/>
    </location>
</feature>
<protein>
    <submittedName>
        <fullName evidence="2">Uncharacterized protein</fullName>
    </submittedName>
</protein>
<name>A0A2M9CQ41_9CELL</name>
<dbReference type="EMBL" id="PGFE01000002">
    <property type="protein sequence ID" value="PJJ74043.1"/>
    <property type="molecule type" value="Genomic_DNA"/>
</dbReference>
<proteinExistence type="predicted"/>
<organism evidence="2 3">
    <name type="scientific">Sediminihabitans luteus</name>
    <dbReference type="NCBI Taxonomy" id="1138585"/>
    <lineage>
        <taxon>Bacteria</taxon>
        <taxon>Bacillati</taxon>
        <taxon>Actinomycetota</taxon>
        <taxon>Actinomycetes</taxon>
        <taxon>Micrococcales</taxon>
        <taxon>Cellulomonadaceae</taxon>
        <taxon>Sediminihabitans</taxon>
    </lineage>
</organism>
<dbReference type="Proteomes" id="UP000231693">
    <property type="component" value="Unassembled WGS sequence"/>
</dbReference>
<sequence length="73" mass="7805">MPSGSGLPFECPGKDAEEPASKPGRRADGLVRWPPRQPQGNQAGTMSPAVCVRARAKRSPASFQLTTFHQAET</sequence>
<accession>A0A2M9CQ41</accession>
<keyword evidence="3" id="KW-1185">Reference proteome</keyword>
<evidence type="ECO:0000313" key="2">
    <source>
        <dbReference type="EMBL" id="PJJ74043.1"/>
    </source>
</evidence>
<feature type="region of interest" description="Disordered" evidence="1">
    <location>
        <begin position="1"/>
        <end position="47"/>
    </location>
</feature>
<dbReference type="AlphaFoldDB" id="A0A2M9CQ41"/>
<evidence type="ECO:0000313" key="3">
    <source>
        <dbReference type="Proteomes" id="UP000231693"/>
    </source>
</evidence>
<reference evidence="2 3" key="1">
    <citation type="submission" date="2017-11" db="EMBL/GenBank/DDBJ databases">
        <title>Genomic Encyclopedia of Archaeal and Bacterial Type Strains, Phase II (KMG-II): From Individual Species to Whole Genera.</title>
        <authorList>
            <person name="Goeker M."/>
        </authorList>
    </citation>
    <scope>NUCLEOTIDE SEQUENCE [LARGE SCALE GENOMIC DNA]</scope>
    <source>
        <strain evidence="2 3">DSM 25478</strain>
    </source>
</reference>
<evidence type="ECO:0000256" key="1">
    <source>
        <dbReference type="SAM" id="MobiDB-lite"/>
    </source>
</evidence>
<comment type="caution">
    <text evidence="2">The sequence shown here is derived from an EMBL/GenBank/DDBJ whole genome shotgun (WGS) entry which is preliminary data.</text>
</comment>
<gene>
    <name evidence="2" type="ORF">CLV28_1532</name>
</gene>